<evidence type="ECO:0000313" key="5">
    <source>
        <dbReference type="Proteomes" id="UP001053296"/>
    </source>
</evidence>
<feature type="chain" id="PRO_5045036388" evidence="2">
    <location>
        <begin position="25"/>
        <end position="296"/>
    </location>
</feature>
<dbReference type="EMBL" id="AP024485">
    <property type="protein sequence ID" value="BCS88396.1"/>
    <property type="molecule type" value="Genomic_DNA"/>
</dbReference>
<proteinExistence type="predicted"/>
<evidence type="ECO:0000256" key="2">
    <source>
        <dbReference type="SAM" id="SignalP"/>
    </source>
</evidence>
<dbReference type="CDD" id="cd12797">
    <property type="entry name" value="M23_peptidase"/>
    <property type="match status" value="1"/>
</dbReference>
<name>A0ABN6EPK7_9BACT</name>
<gene>
    <name evidence="4" type="ORF">PSDVSF_16380</name>
</gene>
<feature type="signal peptide" evidence="2">
    <location>
        <begin position="1"/>
        <end position="24"/>
    </location>
</feature>
<dbReference type="Gene3D" id="2.70.70.10">
    <property type="entry name" value="Glucose Permease (Domain IIA)"/>
    <property type="match status" value="1"/>
</dbReference>
<evidence type="ECO:0000256" key="1">
    <source>
        <dbReference type="ARBA" id="ARBA00022729"/>
    </source>
</evidence>
<evidence type="ECO:0000259" key="3">
    <source>
        <dbReference type="Pfam" id="PF01551"/>
    </source>
</evidence>
<accession>A0ABN6EPK7</accession>
<organism evidence="4 5">
    <name type="scientific">Pseudodesulfovibrio sediminis</name>
    <dbReference type="NCBI Taxonomy" id="2810563"/>
    <lineage>
        <taxon>Bacteria</taxon>
        <taxon>Pseudomonadati</taxon>
        <taxon>Thermodesulfobacteriota</taxon>
        <taxon>Desulfovibrionia</taxon>
        <taxon>Desulfovibrionales</taxon>
        <taxon>Desulfovibrionaceae</taxon>
    </lineage>
</organism>
<keyword evidence="1 2" id="KW-0732">Signal</keyword>
<dbReference type="InterPro" id="IPR016047">
    <property type="entry name" value="M23ase_b-sheet_dom"/>
</dbReference>
<feature type="domain" description="M23ase beta-sheet core" evidence="3">
    <location>
        <begin position="189"/>
        <end position="283"/>
    </location>
</feature>
<dbReference type="Proteomes" id="UP001053296">
    <property type="component" value="Chromosome"/>
</dbReference>
<dbReference type="SUPFAM" id="SSF51261">
    <property type="entry name" value="Duplicated hybrid motif"/>
    <property type="match status" value="1"/>
</dbReference>
<dbReference type="PANTHER" id="PTHR21666">
    <property type="entry name" value="PEPTIDASE-RELATED"/>
    <property type="match status" value="1"/>
</dbReference>
<protein>
    <submittedName>
        <fullName evidence="4">Peptidase M24</fullName>
    </submittedName>
</protein>
<dbReference type="RefSeq" id="WP_229596180.1">
    <property type="nucleotide sequence ID" value="NZ_AP024485.1"/>
</dbReference>
<dbReference type="PANTHER" id="PTHR21666:SF289">
    <property type="entry name" value="L-ALA--D-GLU ENDOPEPTIDASE"/>
    <property type="match status" value="1"/>
</dbReference>
<dbReference type="InterPro" id="IPR011055">
    <property type="entry name" value="Dup_hybrid_motif"/>
</dbReference>
<dbReference type="InterPro" id="IPR050570">
    <property type="entry name" value="Cell_wall_metabolism_enzyme"/>
</dbReference>
<evidence type="ECO:0000313" key="4">
    <source>
        <dbReference type="EMBL" id="BCS88396.1"/>
    </source>
</evidence>
<reference evidence="4" key="1">
    <citation type="journal article" date="2022" name="Arch. Microbiol.">
        <title>Pseudodesulfovibrio sediminis sp. nov., a mesophilic and neutrophilic sulfate-reducing bacterium isolated from sediment of a brackish lake.</title>
        <authorList>
            <person name="Takahashi A."/>
            <person name="Kojima H."/>
            <person name="Watanabe M."/>
            <person name="Fukui M."/>
        </authorList>
    </citation>
    <scope>NUCLEOTIDE SEQUENCE</scope>
    <source>
        <strain evidence="4">SF6</strain>
    </source>
</reference>
<dbReference type="Pfam" id="PF01551">
    <property type="entry name" value="Peptidase_M23"/>
    <property type="match status" value="1"/>
</dbReference>
<sequence>MNNVLRVHLLGVMLCLLMAGSALAGDRVELLVPEQVGVGKPFLLRIVSWYPLENVQVEWNEKTVRPTVTRPGEKSEALLMLGIGLRKDLGTYPLKVTVDIWGHTYHFSRNIKVVESVWGKETLRVAPKMVDPPAEVLDRIKAERAQILAALNQVTPERFWDLPFVLPTKGKMLSRFGLYRVFNGHTKSRHTGLDFRAWKGTPLHSIAAGRVVLTDHFYYAGNAVLIDHGNGLFSMYDHLSRILVGKGDVVQPGQRVGLSGATGRVTGAHLHLAVFVLGGVVDPEVLFESSVDNIFK</sequence>
<keyword evidence="5" id="KW-1185">Reference proteome</keyword>